<dbReference type="PROSITE" id="PS50005">
    <property type="entry name" value="TPR"/>
    <property type="match status" value="1"/>
</dbReference>
<keyword evidence="6" id="KW-1185">Reference proteome</keyword>
<evidence type="ECO:0000313" key="6">
    <source>
        <dbReference type="Proteomes" id="UP000276260"/>
    </source>
</evidence>
<dbReference type="InterPro" id="IPR051012">
    <property type="entry name" value="CellSynth/LPSAsmb/PSIAsmb"/>
</dbReference>
<dbReference type="InterPro" id="IPR019734">
    <property type="entry name" value="TPR_rpt"/>
</dbReference>
<dbReference type="OrthoDB" id="5801251at2"/>
<sequence length="393" mass="43927">MQMMAMKLVLNLCLVALLAGCQQNSFQGPAPETLFKDDLFQPISGSIESPEQIFALPEPTITELQSLIRPVTSVQVKTDLLLNYLFSKKGSSLLYQNDATLTAAETLAARQANCLSLTILSYSLAQEIGLYAEFRDIKIPEYWTQNNGYSLLNGHVNLKIVGGKNAGMDGSQSFDKFNYIIDFDVENNKSHFPSRQLKRTQVISMFYNNKAAEAMVHGQYDLSYAYLKAAVAADPTAAENWNNLAVLYRQKQQYKLAEQAYILAGQLAPDQLNPKANLALLYEAIGETEKAEQLSRFVAVRRNQNPYYHIMLGNESLAAGLPDKAIQHFKRGLVLDKKSSEAMFGLAKAHLSLGMRDKATHYLQLAEQSAPSRKDKERYQDKIRVLTTASVQH</sequence>
<feature type="signal peptide" evidence="4">
    <location>
        <begin position="1"/>
        <end position="27"/>
    </location>
</feature>
<dbReference type="Proteomes" id="UP000276260">
    <property type="component" value="Unassembled WGS sequence"/>
</dbReference>
<feature type="repeat" description="TPR" evidence="3">
    <location>
        <begin position="238"/>
        <end position="271"/>
    </location>
</feature>
<organism evidence="5 6">
    <name type="scientific">Rheinheimera mesophila</name>
    <dbReference type="NCBI Taxonomy" id="1547515"/>
    <lineage>
        <taxon>Bacteria</taxon>
        <taxon>Pseudomonadati</taxon>
        <taxon>Pseudomonadota</taxon>
        <taxon>Gammaproteobacteria</taxon>
        <taxon>Chromatiales</taxon>
        <taxon>Chromatiaceae</taxon>
        <taxon>Rheinheimera</taxon>
    </lineage>
</organism>
<dbReference type="EMBL" id="RRCF01000001">
    <property type="protein sequence ID" value="RRJ23549.1"/>
    <property type="molecule type" value="Genomic_DNA"/>
</dbReference>
<dbReference type="Gene3D" id="1.25.40.10">
    <property type="entry name" value="Tetratricopeptide repeat domain"/>
    <property type="match status" value="2"/>
</dbReference>
<accession>A0A3P3QSN5</accession>
<evidence type="ECO:0000256" key="3">
    <source>
        <dbReference type="PROSITE-ProRule" id="PRU00339"/>
    </source>
</evidence>
<evidence type="ECO:0000313" key="5">
    <source>
        <dbReference type="EMBL" id="RRJ23549.1"/>
    </source>
</evidence>
<dbReference type="Pfam" id="PF13181">
    <property type="entry name" value="TPR_8"/>
    <property type="match status" value="1"/>
</dbReference>
<keyword evidence="2 3" id="KW-0802">TPR repeat</keyword>
<name>A0A3P3QSN5_9GAMM</name>
<dbReference type="PANTHER" id="PTHR45586:SF1">
    <property type="entry name" value="LIPOPOLYSACCHARIDE ASSEMBLY PROTEIN B"/>
    <property type="match status" value="1"/>
</dbReference>
<protein>
    <submittedName>
        <fullName evidence="5">Uncharacterized protein</fullName>
    </submittedName>
</protein>
<dbReference type="SMART" id="SM00028">
    <property type="entry name" value="TPR"/>
    <property type="match status" value="4"/>
</dbReference>
<evidence type="ECO:0000256" key="4">
    <source>
        <dbReference type="SAM" id="SignalP"/>
    </source>
</evidence>
<evidence type="ECO:0000256" key="2">
    <source>
        <dbReference type="ARBA" id="ARBA00022803"/>
    </source>
</evidence>
<keyword evidence="4" id="KW-0732">Signal</keyword>
<comment type="caution">
    <text evidence="5">The sequence shown here is derived from an EMBL/GenBank/DDBJ whole genome shotgun (WGS) entry which is preliminary data.</text>
</comment>
<feature type="chain" id="PRO_5018169053" evidence="4">
    <location>
        <begin position="28"/>
        <end position="393"/>
    </location>
</feature>
<dbReference type="PANTHER" id="PTHR45586">
    <property type="entry name" value="TPR REPEAT-CONTAINING PROTEIN PA4667"/>
    <property type="match status" value="1"/>
</dbReference>
<dbReference type="PROSITE" id="PS51257">
    <property type="entry name" value="PROKAR_LIPOPROTEIN"/>
    <property type="match status" value="1"/>
</dbReference>
<reference evidence="5 6" key="1">
    <citation type="submission" date="2018-11" db="EMBL/GenBank/DDBJ databases">
        <title>Draft genome analysis of Rheinheimera mesophila isolated from an industrial waste site.</title>
        <authorList>
            <person name="Yu Q."/>
            <person name="Qi Y."/>
            <person name="Zhang H."/>
            <person name="Lu Y."/>
            <person name="Pu J."/>
        </authorList>
    </citation>
    <scope>NUCLEOTIDE SEQUENCE [LARGE SCALE GENOMIC DNA]</scope>
    <source>
        <strain evidence="5 6">IITR13</strain>
    </source>
</reference>
<evidence type="ECO:0000256" key="1">
    <source>
        <dbReference type="ARBA" id="ARBA00022737"/>
    </source>
</evidence>
<gene>
    <name evidence="5" type="ORF">EIK76_05655</name>
</gene>
<proteinExistence type="predicted"/>
<dbReference type="Pfam" id="PF14559">
    <property type="entry name" value="TPR_19"/>
    <property type="match status" value="1"/>
</dbReference>
<dbReference type="InterPro" id="IPR011990">
    <property type="entry name" value="TPR-like_helical_dom_sf"/>
</dbReference>
<dbReference type="SUPFAM" id="SSF48452">
    <property type="entry name" value="TPR-like"/>
    <property type="match status" value="1"/>
</dbReference>
<keyword evidence="1" id="KW-0677">Repeat</keyword>
<dbReference type="AlphaFoldDB" id="A0A3P3QSN5"/>